<organism evidence="2 3">
    <name type="scientific">Haematococcus lacustris</name>
    <name type="common">Green alga</name>
    <name type="synonym">Haematococcus pluvialis</name>
    <dbReference type="NCBI Taxonomy" id="44745"/>
    <lineage>
        <taxon>Eukaryota</taxon>
        <taxon>Viridiplantae</taxon>
        <taxon>Chlorophyta</taxon>
        <taxon>core chlorophytes</taxon>
        <taxon>Chlorophyceae</taxon>
        <taxon>CS clade</taxon>
        <taxon>Chlamydomonadales</taxon>
        <taxon>Haematococcaceae</taxon>
        <taxon>Haematococcus</taxon>
    </lineage>
</organism>
<evidence type="ECO:0000313" key="3">
    <source>
        <dbReference type="Proteomes" id="UP000485058"/>
    </source>
</evidence>
<feature type="compositionally biased region" description="Low complexity" evidence="1">
    <location>
        <begin position="21"/>
        <end position="36"/>
    </location>
</feature>
<dbReference type="PANTHER" id="PTHR33415:SF12">
    <property type="entry name" value="PROTEIN EMBRYO DEFECTIVE 514"/>
    <property type="match status" value="1"/>
</dbReference>
<accession>A0A6A0A3W7</accession>
<feature type="non-terminal residue" evidence="2">
    <location>
        <position position="206"/>
    </location>
</feature>
<dbReference type="Gene3D" id="3.10.450.40">
    <property type="match status" value="1"/>
</dbReference>
<feature type="non-terminal residue" evidence="2">
    <location>
        <position position="1"/>
    </location>
</feature>
<feature type="compositionally biased region" description="Basic and acidic residues" evidence="1">
    <location>
        <begin position="92"/>
        <end position="103"/>
    </location>
</feature>
<gene>
    <name evidence="2" type="ORF">HaLaN_22605</name>
</gene>
<sequence length="206" mass="22251">MSDKQPACVEVKAEADTEPVAQSGESSAAETAAAVSKIEPKPEQQETAVPKTEVKEEAADEPAAGEGEDNTPEADAAVAGEGDEADGGEEPEVVKSADHENEGTKPAPAQDPVKLGYVEFKDAAEGIRFFRQLLLQSCKNVDMNEYEHLALLDLLKAHPDKDRKLGLGVRSFQVREYPTDDQQQTSAPRAFYAIRKDGSAEDFSYL</sequence>
<reference evidence="2 3" key="1">
    <citation type="submission" date="2020-02" db="EMBL/GenBank/DDBJ databases">
        <title>Draft genome sequence of Haematococcus lacustris strain NIES-144.</title>
        <authorList>
            <person name="Morimoto D."/>
            <person name="Nakagawa S."/>
            <person name="Yoshida T."/>
            <person name="Sawayama S."/>
        </authorList>
    </citation>
    <scope>NUCLEOTIDE SEQUENCE [LARGE SCALE GENOMIC DNA]</scope>
    <source>
        <strain evidence="2 3">NIES-144</strain>
    </source>
</reference>
<dbReference type="InterPro" id="IPR044673">
    <property type="entry name" value="DCL-like"/>
</dbReference>
<protein>
    <submittedName>
        <fullName evidence="2">Uncharacterized protein</fullName>
    </submittedName>
</protein>
<keyword evidence="3" id="KW-1185">Reference proteome</keyword>
<name>A0A6A0A3W7_HAELA</name>
<feature type="region of interest" description="Disordered" evidence="1">
    <location>
        <begin position="1"/>
        <end position="112"/>
    </location>
</feature>
<proteinExistence type="predicted"/>
<dbReference type="EMBL" id="BLLF01002623">
    <property type="protein sequence ID" value="GFH24752.1"/>
    <property type="molecule type" value="Genomic_DNA"/>
</dbReference>
<dbReference type="AlphaFoldDB" id="A0A6A0A3W7"/>
<evidence type="ECO:0000313" key="2">
    <source>
        <dbReference type="EMBL" id="GFH24752.1"/>
    </source>
</evidence>
<evidence type="ECO:0000256" key="1">
    <source>
        <dbReference type="SAM" id="MobiDB-lite"/>
    </source>
</evidence>
<feature type="compositionally biased region" description="Acidic residues" evidence="1">
    <location>
        <begin position="81"/>
        <end position="91"/>
    </location>
</feature>
<dbReference type="Pfam" id="PF11523">
    <property type="entry name" value="DUF3223"/>
    <property type="match status" value="1"/>
</dbReference>
<dbReference type="PANTHER" id="PTHR33415">
    <property type="entry name" value="PROTEIN EMBRYO DEFECTIVE 514"/>
    <property type="match status" value="1"/>
</dbReference>
<dbReference type="Proteomes" id="UP000485058">
    <property type="component" value="Unassembled WGS sequence"/>
</dbReference>
<comment type="caution">
    <text evidence="2">The sequence shown here is derived from an EMBL/GenBank/DDBJ whole genome shotgun (WGS) entry which is preliminary data.</text>
</comment>